<name>A0ABP4U7W8_9ACTN</name>
<gene>
    <name evidence="2" type="ORF">GCM10009745_54380</name>
</gene>
<evidence type="ECO:0000256" key="1">
    <source>
        <dbReference type="SAM" id="SignalP"/>
    </source>
</evidence>
<evidence type="ECO:0000313" key="3">
    <source>
        <dbReference type="Proteomes" id="UP001500280"/>
    </source>
</evidence>
<keyword evidence="3" id="KW-1185">Reference proteome</keyword>
<accession>A0ABP4U7W8</accession>
<evidence type="ECO:0000313" key="2">
    <source>
        <dbReference type="EMBL" id="GAA1700586.1"/>
    </source>
</evidence>
<reference evidence="3" key="1">
    <citation type="journal article" date="2019" name="Int. J. Syst. Evol. Microbiol.">
        <title>The Global Catalogue of Microorganisms (GCM) 10K type strain sequencing project: providing services to taxonomists for standard genome sequencing and annotation.</title>
        <authorList>
            <consortium name="The Broad Institute Genomics Platform"/>
            <consortium name="The Broad Institute Genome Sequencing Center for Infectious Disease"/>
            <person name="Wu L."/>
            <person name="Ma J."/>
        </authorList>
    </citation>
    <scope>NUCLEOTIDE SEQUENCE [LARGE SCALE GENOMIC DNA]</scope>
    <source>
        <strain evidence="3">JCM 14307</strain>
    </source>
</reference>
<feature type="signal peptide" evidence="1">
    <location>
        <begin position="1"/>
        <end position="21"/>
    </location>
</feature>
<dbReference type="EMBL" id="BAAANF010000017">
    <property type="protein sequence ID" value="GAA1700586.1"/>
    <property type="molecule type" value="Genomic_DNA"/>
</dbReference>
<proteinExistence type="predicted"/>
<protein>
    <recommendedName>
        <fullName evidence="4">Lipoprotein</fullName>
    </recommendedName>
</protein>
<keyword evidence="1" id="KW-0732">Signal</keyword>
<dbReference type="Proteomes" id="UP001500280">
    <property type="component" value="Unassembled WGS sequence"/>
</dbReference>
<evidence type="ECO:0008006" key="4">
    <source>
        <dbReference type="Google" id="ProtNLM"/>
    </source>
</evidence>
<feature type="chain" id="PRO_5047200635" description="Lipoprotein" evidence="1">
    <location>
        <begin position="22"/>
        <end position="69"/>
    </location>
</feature>
<sequence length="69" mass="7564">MIAVAAMAVAVACGGATVAQAGVQAEGEVACGYDYDACWAQWYDYGFVKNYIVGEIYYKGGGYHFYWWN</sequence>
<organism evidence="2 3">
    <name type="scientific">Kribbella yunnanensis</name>
    <dbReference type="NCBI Taxonomy" id="190194"/>
    <lineage>
        <taxon>Bacteria</taxon>
        <taxon>Bacillati</taxon>
        <taxon>Actinomycetota</taxon>
        <taxon>Actinomycetes</taxon>
        <taxon>Propionibacteriales</taxon>
        <taxon>Kribbellaceae</taxon>
        <taxon>Kribbella</taxon>
    </lineage>
</organism>
<comment type="caution">
    <text evidence="2">The sequence shown here is derived from an EMBL/GenBank/DDBJ whole genome shotgun (WGS) entry which is preliminary data.</text>
</comment>